<evidence type="ECO:0000313" key="2">
    <source>
        <dbReference type="Proteomes" id="UP000663193"/>
    </source>
</evidence>
<dbReference type="Proteomes" id="UP000663193">
    <property type="component" value="Chromosome 12"/>
</dbReference>
<keyword evidence="2" id="KW-1185">Reference proteome</keyword>
<dbReference type="EMBL" id="CP069034">
    <property type="protein sequence ID" value="QRD01366.1"/>
    <property type="molecule type" value="Genomic_DNA"/>
</dbReference>
<reference evidence="2" key="1">
    <citation type="journal article" date="2021" name="BMC Genomics">
        <title>Chromosome-level genome assembly and manually-curated proteome of model necrotroph Parastagonospora nodorum Sn15 reveals a genome-wide trove of candidate effector homologs, and redundancy of virulence-related functions within an accessory chromosome.</title>
        <authorList>
            <person name="Bertazzoni S."/>
            <person name="Jones D.A.B."/>
            <person name="Phan H.T."/>
            <person name="Tan K.-C."/>
            <person name="Hane J.K."/>
        </authorList>
    </citation>
    <scope>NUCLEOTIDE SEQUENCE [LARGE SCALE GENOMIC DNA]</scope>
    <source>
        <strain evidence="2">SN15 / ATCC MYA-4574 / FGSC 10173)</strain>
    </source>
</reference>
<dbReference type="VEuPathDB" id="FungiDB:JI435_416520"/>
<evidence type="ECO:0000313" key="1">
    <source>
        <dbReference type="EMBL" id="QRD01366.1"/>
    </source>
</evidence>
<dbReference type="AlphaFoldDB" id="A0A7U2F9T8"/>
<organism evidence="1 2">
    <name type="scientific">Phaeosphaeria nodorum (strain SN15 / ATCC MYA-4574 / FGSC 10173)</name>
    <name type="common">Glume blotch fungus</name>
    <name type="synonym">Parastagonospora nodorum</name>
    <dbReference type="NCBI Taxonomy" id="321614"/>
    <lineage>
        <taxon>Eukaryota</taxon>
        <taxon>Fungi</taxon>
        <taxon>Dikarya</taxon>
        <taxon>Ascomycota</taxon>
        <taxon>Pezizomycotina</taxon>
        <taxon>Dothideomycetes</taxon>
        <taxon>Pleosporomycetidae</taxon>
        <taxon>Pleosporales</taxon>
        <taxon>Pleosporineae</taxon>
        <taxon>Phaeosphaeriaceae</taxon>
        <taxon>Parastagonospora</taxon>
    </lineage>
</organism>
<protein>
    <submittedName>
        <fullName evidence="1">Uncharacterized protein</fullName>
    </submittedName>
</protein>
<name>A0A7U2F9T8_PHANO</name>
<accession>A0A7U2F9T8</accession>
<proteinExistence type="predicted"/>
<sequence>MLAGTQGQWEAANEVIQFFITHARSRARSDPSKAWIASEGSEVEGLAPSHLSRAMFISYDRKILCFDSDVCVGKCGSWVYPAKPCTPEQLTTSS</sequence>
<gene>
    <name evidence="1" type="ORF">JI435_416520</name>
</gene>